<organism evidence="9 10">
    <name type="scientific">Halomarina salina</name>
    <dbReference type="NCBI Taxonomy" id="1872699"/>
    <lineage>
        <taxon>Archaea</taxon>
        <taxon>Methanobacteriati</taxon>
        <taxon>Methanobacteriota</taxon>
        <taxon>Stenosarchaea group</taxon>
        <taxon>Halobacteria</taxon>
        <taxon>Halobacteriales</taxon>
        <taxon>Natronomonadaceae</taxon>
        <taxon>Halomarina</taxon>
    </lineage>
</organism>
<evidence type="ECO:0000256" key="6">
    <source>
        <dbReference type="ARBA" id="ARBA00023136"/>
    </source>
</evidence>
<dbReference type="SUPFAM" id="SSF161098">
    <property type="entry name" value="MetI-like"/>
    <property type="match status" value="1"/>
</dbReference>
<feature type="transmembrane region" description="Helical" evidence="7">
    <location>
        <begin position="127"/>
        <end position="148"/>
    </location>
</feature>
<evidence type="ECO:0000256" key="2">
    <source>
        <dbReference type="ARBA" id="ARBA00022448"/>
    </source>
</evidence>
<proteinExistence type="inferred from homology"/>
<dbReference type="Pfam" id="PF00528">
    <property type="entry name" value="BPD_transp_1"/>
    <property type="match status" value="1"/>
</dbReference>
<feature type="transmembrane region" description="Helical" evidence="7">
    <location>
        <begin position="168"/>
        <end position="188"/>
    </location>
</feature>
<dbReference type="Gene3D" id="1.10.3720.10">
    <property type="entry name" value="MetI-like"/>
    <property type="match status" value="1"/>
</dbReference>
<protein>
    <submittedName>
        <fullName evidence="9">Carbohydrate ABC transporter permease</fullName>
    </submittedName>
</protein>
<keyword evidence="3" id="KW-1003">Cell membrane</keyword>
<comment type="caution">
    <text evidence="9">The sequence shown here is derived from an EMBL/GenBank/DDBJ whole genome shotgun (WGS) entry which is preliminary data.</text>
</comment>
<name>A0ABD5RU64_9EURY</name>
<dbReference type="PROSITE" id="PS50928">
    <property type="entry name" value="ABC_TM1"/>
    <property type="match status" value="1"/>
</dbReference>
<feature type="transmembrane region" description="Helical" evidence="7">
    <location>
        <begin position="31"/>
        <end position="55"/>
    </location>
</feature>
<accession>A0ABD5RU64</accession>
<evidence type="ECO:0000256" key="3">
    <source>
        <dbReference type="ARBA" id="ARBA00022475"/>
    </source>
</evidence>
<comment type="similarity">
    <text evidence="7">Belongs to the binding-protein-dependent transport system permease family.</text>
</comment>
<keyword evidence="10" id="KW-1185">Reference proteome</keyword>
<dbReference type="InterPro" id="IPR000515">
    <property type="entry name" value="MetI-like"/>
</dbReference>
<dbReference type="Proteomes" id="UP001596099">
    <property type="component" value="Unassembled WGS sequence"/>
</dbReference>
<dbReference type="EMBL" id="JBHSQH010000009">
    <property type="protein sequence ID" value="MFC5973981.1"/>
    <property type="molecule type" value="Genomic_DNA"/>
</dbReference>
<keyword evidence="4 7" id="KW-0812">Transmembrane</keyword>
<dbReference type="InterPro" id="IPR035906">
    <property type="entry name" value="MetI-like_sf"/>
</dbReference>
<feature type="transmembrane region" description="Helical" evidence="7">
    <location>
        <begin position="283"/>
        <end position="305"/>
    </location>
</feature>
<reference evidence="9 10" key="1">
    <citation type="journal article" date="2019" name="Int. J. Syst. Evol. Microbiol.">
        <title>The Global Catalogue of Microorganisms (GCM) 10K type strain sequencing project: providing services to taxonomists for standard genome sequencing and annotation.</title>
        <authorList>
            <consortium name="The Broad Institute Genomics Platform"/>
            <consortium name="The Broad Institute Genome Sequencing Center for Infectious Disease"/>
            <person name="Wu L."/>
            <person name="Ma J."/>
        </authorList>
    </citation>
    <scope>NUCLEOTIDE SEQUENCE [LARGE SCALE GENOMIC DNA]</scope>
    <source>
        <strain evidence="9 10">CGMCC 1.12543</strain>
    </source>
</reference>
<dbReference type="PANTHER" id="PTHR43005">
    <property type="entry name" value="BLR7065 PROTEIN"/>
    <property type="match status" value="1"/>
</dbReference>
<evidence type="ECO:0000256" key="5">
    <source>
        <dbReference type="ARBA" id="ARBA00022989"/>
    </source>
</evidence>
<dbReference type="GO" id="GO:0005886">
    <property type="term" value="C:plasma membrane"/>
    <property type="evidence" value="ECO:0007669"/>
    <property type="project" value="UniProtKB-SubCell"/>
</dbReference>
<feature type="transmembrane region" description="Helical" evidence="7">
    <location>
        <begin position="230"/>
        <end position="248"/>
    </location>
</feature>
<keyword evidence="5 7" id="KW-1133">Transmembrane helix</keyword>
<dbReference type="AlphaFoldDB" id="A0ABD5RU64"/>
<keyword evidence="2 7" id="KW-0813">Transport</keyword>
<feature type="transmembrane region" description="Helical" evidence="7">
    <location>
        <begin position="93"/>
        <end position="115"/>
    </location>
</feature>
<keyword evidence="6 7" id="KW-0472">Membrane</keyword>
<dbReference type="PANTHER" id="PTHR43005:SF1">
    <property type="entry name" value="SPERMIDINE_PUTRESCINE TRANSPORT SYSTEM PERMEASE PROTEIN"/>
    <property type="match status" value="1"/>
</dbReference>
<evidence type="ECO:0000256" key="7">
    <source>
        <dbReference type="RuleBase" id="RU363032"/>
    </source>
</evidence>
<dbReference type="CDD" id="cd06261">
    <property type="entry name" value="TM_PBP2"/>
    <property type="match status" value="1"/>
</dbReference>
<comment type="subcellular location">
    <subcellularLocation>
        <location evidence="1 7">Cell membrane</location>
        <topology evidence="1 7">Multi-pass membrane protein</topology>
    </subcellularLocation>
</comment>
<evidence type="ECO:0000313" key="9">
    <source>
        <dbReference type="EMBL" id="MFC5973981.1"/>
    </source>
</evidence>
<gene>
    <name evidence="9" type="ORF">ACFPYI_21890</name>
</gene>
<evidence type="ECO:0000313" key="10">
    <source>
        <dbReference type="Proteomes" id="UP001596099"/>
    </source>
</evidence>
<dbReference type="RefSeq" id="WP_247421023.1">
    <property type="nucleotide sequence ID" value="NZ_JALLGW010000004.1"/>
</dbReference>
<feature type="domain" description="ABC transmembrane type-1" evidence="8">
    <location>
        <begin position="90"/>
        <end position="304"/>
    </location>
</feature>
<sequence length="317" mass="35865">MSNTEPTQELGGTYRRRDEVYEFLSRRRVMILLTTVPVLALFTFISLIPMAWGIVTTFFEVPLYTTWDWTWVGLSNYSLVLSREIFQQSFIRAVYFALGSVVVQLVFGVGLALLVNRSFRFAGAIRAIVMLPYLIPTAVVAYIAMWLGNSQYGILNQILVDVGLINSPIAWFGNAELVMPALIVANSWKFSIFVTLMTLARLQGIPDEYYEAATMAGANRYQRFRDVTLPNLKGVIFIVLLLRGIWMFNKFDIIWILTRGGPAEASKTLPIYGYNLAFQSSELSQATTVSTIMFAVLLVVAILYFHFLNPSEEVRVE</sequence>
<evidence type="ECO:0000256" key="1">
    <source>
        <dbReference type="ARBA" id="ARBA00004651"/>
    </source>
</evidence>
<evidence type="ECO:0000259" key="8">
    <source>
        <dbReference type="PROSITE" id="PS50928"/>
    </source>
</evidence>
<evidence type="ECO:0000256" key="4">
    <source>
        <dbReference type="ARBA" id="ARBA00022692"/>
    </source>
</evidence>